<accession>A0ABR5A2J1</accession>
<keyword evidence="2" id="KW-1185">Reference proteome</keyword>
<comment type="caution">
    <text evidence="1">The sequence shown here is derived from an EMBL/GenBank/DDBJ whole genome shotgun (WGS) entry which is preliminary data.</text>
</comment>
<name>A0ABR5A2J1_9BACL</name>
<evidence type="ECO:0000313" key="2">
    <source>
        <dbReference type="Proteomes" id="UP000054526"/>
    </source>
</evidence>
<sequence>MCLHGVYKWVDVINHNQINKRVKVDACIADEIQYLNDQGVVTLGCCCGHGKSGQIVEWENGFGKWKGHESPPIALISQSSVAKGKELGYTAYPYYYADGEHNDTWQMILKSGCITEDDCRNWHKENGLPFEKGLNIIGNRGAETPLPV</sequence>
<proteinExistence type="predicted"/>
<organism evidence="1 2">
    <name type="scientific">Cohnella kolymensis</name>
    <dbReference type="NCBI Taxonomy" id="1590652"/>
    <lineage>
        <taxon>Bacteria</taxon>
        <taxon>Bacillati</taxon>
        <taxon>Bacillota</taxon>
        <taxon>Bacilli</taxon>
        <taxon>Bacillales</taxon>
        <taxon>Paenibacillaceae</taxon>
        <taxon>Cohnella</taxon>
    </lineage>
</organism>
<dbReference type="Proteomes" id="UP000054526">
    <property type="component" value="Unassembled WGS sequence"/>
</dbReference>
<reference evidence="1 2" key="1">
    <citation type="submission" date="2014-12" db="EMBL/GenBank/DDBJ databases">
        <title>Draft genome sequence of Cohnella kolymensis strain B-2846.</title>
        <authorList>
            <person name="Karlyshev A.V."/>
            <person name="Kudryashova E.B."/>
        </authorList>
    </citation>
    <scope>NUCLEOTIDE SEQUENCE [LARGE SCALE GENOMIC DNA]</scope>
    <source>
        <strain evidence="1 2">VKM B-2846</strain>
    </source>
</reference>
<gene>
    <name evidence="1" type="ORF">SD71_16120</name>
</gene>
<protein>
    <submittedName>
        <fullName evidence="1">Uncharacterized protein</fullName>
    </submittedName>
</protein>
<dbReference type="EMBL" id="JXAL01000024">
    <property type="protein sequence ID" value="KIL35152.1"/>
    <property type="molecule type" value="Genomic_DNA"/>
</dbReference>
<evidence type="ECO:0000313" key="1">
    <source>
        <dbReference type="EMBL" id="KIL35152.1"/>
    </source>
</evidence>